<accession>A0A9J6A6H3</accession>
<gene>
    <name evidence="1" type="ORF">H5410_005030</name>
</gene>
<name>A0A9J6A6H3_SOLCO</name>
<dbReference type="Proteomes" id="UP000824120">
    <property type="component" value="Chromosome 2"/>
</dbReference>
<dbReference type="AlphaFoldDB" id="A0A9J6A6H3"/>
<dbReference type="EMBL" id="JACXVP010000002">
    <property type="protein sequence ID" value="KAG5619812.1"/>
    <property type="molecule type" value="Genomic_DNA"/>
</dbReference>
<protein>
    <submittedName>
        <fullName evidence="1">Uncharacterized protein</fullName>
    </submittedName>
</protein>
<reference evidence="1 2" key="1">
    <citation type="submission" date="2020-09" db="EMBL/GenBank/DDBJ databases">
        <title>De no assembly of potato wild relative species, Solanum commersonii.</title>
        <authorList>
            <person name="Cho K."/>
        </authorList>
    </citation>
    <scope>NUCLEOTIDE SEQUENCE [LARGE SCALE GENOMIC DNA]</scope>
    <source>
        <strain evidence="1">LZ3.2</strain>
        <tissue evidence="1">Leaf</tissue>
    </source>
</reference>
<keyword evidence="2" id="KW-1185">Reference proteome</keyword>
<organism evidence="1 2">
    <name type="scientific">Solanum commersonii</name>
    <name type="common">Commerson's wild potato</name>
    <name type="synonym">Commerson's nightshade</name>
    <dbReference type="NCBI Taxonomy" id="4109"/>
    <lineage>
        <taxon>Eukaryota</taxon>
        <taxon>Viridiplantae</taxon>
        <taxon>Streptophyta</taxon>
        <taxon>Embryophyta</taxon>
        <taxon>Tracheophyta</taxon>
        <taxon>Spermatophyta</taxon>
        <taxon>Magnoliopsida</taxon>
        <taxon>eudicotyledons</taxon>
        <taxon>Gunneridae</taxon>
        <taxon>Pentapetalae</taxon>
        <taxon>asterids</taxon>
        <taxon>lamiids</taxon>
        <taxon>Solanales</taxon>
        <taxon>Solanaceae</taxon>
        <taxon>Solanoideae</taxon>
        <taxon>Solaneae</taxon>
        <taxon>Solanum</taxon>
    </lineage>
</organism>
<feature type="non-terminal residue" evidence="1">
    <location>
        <position position="153"/>
    </location>
</feature>
<comment type="caution">
    <text evidence="1">The sequence shown here is derived from an EMBL/GenBank/DDBJ whole genome shotgun (WGS) entry which is preliminary data.</text>
</comment>
<sequence>DKESTGLCSTDLNSITFFYSMDCQDKESTGLCSTDLNSISFFYSMDCQDKDSTDTHLSIGRGRGRGRGLKSLTSKGKFSTKSSLFQSSDLVKKYIQEVETSKLLNVCGVLNCIYIHIFYQFIDECYFSTGAIEKGQQQQLANVPMSSSHEREQ</sequence>
<evidence type="ECO:0000313" key="1">
    <source>
        <dbReference type="EMBL" id="KAG5619812.1"/>
    </source>
</evidence>
<evidence type="ECO:0000313" key="2">
    <source>
        <dbReference type="Proteomes" id="UP000824120"/>
    </source>
</evidence>
<proteinExistence type="predicted"/>